<evidence type="ECO:0000256" key="4">
    <source>
        <dbReference type="ARBA" id="ARBA00022816"/>
    </source>
</evidence>
<accession>A0A183H979</accession>
<feature type="region of interest" description="Disordered" evidence="9">
    <location>
        <begin position="1"/>
        <end position="25"/>
    </location>
</feature>
<evidence type="ECO:0000256" key="1">
    <source>
        <dbReference type="ARBA" id="ARBA00004567"/>
    </source>
</evidence>
<dbReference type="InterPro" id="IPR037665">
    <property type="entry name" value="Nucleoporin_S59-like"/>
</dbReference>
<dbReference type="Proteomes" id="UP000267606">
    <property type="component" value="Unassembled WGS sequence"/>
</dbReference>
<reference evidence="13" key="1">
    <citation type="submission" date="2016-06" db="UniProtKB">
        <authorList>
            <consortium name="WormBaseParasite"/>
        </authorList>
    </citation>
    <scope>IDENTIFICATION</scope>
</reference>
<dbReference type="PANTHER" id="PTHR23198">
    <property type="entry name" value="NUCLEOPORIN"/>
    <property type="match status" value="1"/>
</dbReference>
<dbReference type="Gene3D" id="3.30.1610.10">
    <property type="entry name" value="Peptidase S59, nucleoporin"/>
    <property type="match status" value="1"/>
</dbReference>
<dbReference type="EMBL" id="UZAJ01002918">
    <property type="protein sequence ID" value="VDO38682.1"/>
    <property type="molecule type" value="Genomic_DNA"/>
</dbReference>
<evidence type="ECO:0000256" key="7">
    <source>
        <dbReference type="ARBA" id="ARBA00023132"/>
    </source>
</evidence>
<feature type="domain" description="Peptidase S59" evidence="10">
    <location>
        <begin position="312"/>
        <end position="460"/>
    </location>
</feature>
<feature type="compositionally biased region" description="Basic and acidic residues" evidence="9">
    <location>
        <begin position="1"/>
        <end position="10"/>
    </location>
</feature>
<dbReference type="GO" id="GO:0034398">
    <property type="term" value="P:telomere tethering at nuclear periphery"/>
    <property type="evidence" value="ECO:0007669"/>
    <property type="project" value="TreeGrafter"/>
</dbReference>
<keyword evidence="4" id="KW-0509">mRNA transport</keyword>
<keyword evidence="6" id="KW-0811">Translocation</keyword>
<dbReference type="GO" id="GO:0006606">
    <property type="term" value="P:protein import into nucleus"/>
    <property type="evidence" value="ECO:0007669"/>
    <property type="project" value="TreeGrafter"/>
</dbReference>
<evidence type="ECO:0000313" key="13">
    <source>
        <dbReference type="WBParaSite" id="OFLC_0000404001-mRNA-1"/>
    </source>
</evidence>
<dbReference type="GO" id="GO:0008139">
    <property type="term" value="F:nuclear localization sequence binding"/>
    <property type="evidence" value="ECO:0007669"/>
    <property type="project" value="TreeGrafter"/>
</dbReference>
<keyword evidence="8" id="KW-0539">Nucleus</keyword>
<evidence type="ECO:0000256" key="8">
    <source>
        <dbReference type="ARBA" id="ARBA00023242"/>
    </source>
</evidence>
<sequence length="590" mass="65463">MRFLASKKDAGAVTATTPSGPLALGSIPAAASRIKPSASKSRESIGDFTYHSMSCGTNGSSSSIDPSSFLGLNNSQSSKSKYNSNIKRLDLSVLHKYMQENRRNSTNSVTVSPSLASQVNGNKEAIDNTRIGAVSKTDIRSVTAELTTGQKAGVSSMLSPSGNFSTNETIAEEERLTSSQSALRRPTEVSSSSGCLSLNNTHPSLTSNIAIGDLSERDLFRTSSVLLAHSEQENNNSSLNITNRTVGSVSSENVAVRNVHPAGIILTRIHNILDLLIREILRRLAFGTVFWSSSFDLHNLFLLVTENFVYYREDYECEPSLEELAEMALKNNAICHIKNGFTIRRLAFGSVFWPGPFDLHNVNLDKLGTTIVHFRQHEVIVYPDDNLKPPVGQELNRFAEVSLDRVWPRDKKTKEYITDPLRLEEMGYRAKLERASLKMGAKFKDYRPETGTWVFTVPHFTKYGLADDDEDDVLDEVQLKMALKASRIQNAVQRAKLPKLKIVHEDEIANQVNGSANDGFQDYQQELKQIDSLSDSVFFARGLGGINGYEKSEQNVFFDALTVDDSVRSNMILETEHKMELYDNKTVLGL</sequence>
<dbReference type="AlphaFoldDB" id="A0A183H979"/>
<keyword evidence="12" id="KW-1185">Reference proteome</keyword>
<evidence type="ECO:0000313" key="12">
    <source>
        <dbReference type="Proteomes" id="UP000267606"/>
    </source>
</evidence>
<feature type="compositionally biased region" description="Polar residues" evidence="9">
    <location>
        <begin position="177"/>
        <end position="195"/>
    </location>
</feature>
<evidence type="ECO:0000256" key="3">
    <source>
        <dbReference type="ARBA" id="ARBA00022448"/>
    </source>
</evidence>
<evidence type="ECO:0000256" key="2">
    <source>
        <dbReference type="ARBA" id="ARBA00008926"/>
    </source>
</evidence>
<keyword evidence="7" id="KW-0906">Nuclear pore complex</keyword>
<dbReference type="PROSITE" id="PS51434">
    <property type="entry name" value="NUP_C"/>
    <property type="match status" value="1"/>
</dbReference>
<dbReference type="GO" id="GO:0003723">
    <property type="term" value="F:RNA binding"/>
    <property type="evidence" value="ECO:0007669"/>
    <property type="project" value="TreeGrafter"/>
</dbReference>
<evidence type="ECO:0000256" key="6">
    <source>
        <dbReference type="ARBA" id="ARBA00023010"/>
    </source>
</evidence>
<reference evidence="11 12" key="2">
    <citation type="submission" date="2018-11" db="EMBL/GenBank/DDBJ databases">
        <authorList>
            <consortium name="Pathogen Informatics"/>
        </authorList>
    </citation>
    <scope>NUCLEOTIDE SEQUENCE [LARGE SCALE GENOMIC DNA]</scope>
</reference>
<comment type="similarity">
    <text evidence="2">Belongs to the nucleoporin GLFG family.</text>
</comment>
<dbReference type="Pfam" id="PF04096">
    <property type="entry name" value="Nucleoporin2"/>
    <property type="match status" value="1"/>
</dbReference>
<dbReference type="PANTHER" id="PTHR23198:SF6">
    <property type="entry name" value="NUCLEAR PORE COMPLEX PROTEIN NUP98-NUP96"/>
    <property type="match status" value="1"/>
</dbReference>
<dbReference type="GO" id="GO:0006405">
    <property type="term" value="P:RNA export from nucleus"/>
    <property type="evidence" value="ECO:0007669"/>
    <property type="project" value="TreeGrafter"/>
</dbReference>
<evidence type="ECO:0000256" key="5">
    <source>
        <dbReference type="ARBA" id="ARBA00022927"/>
    </source>
</evidence>
<dbReference type="WBParaSite" id="OFLC_0000404001-mRNA-1">
    <property type="protein sequence ID" value="OFLC_0000404001-mRNA-1"/>
    <property type="gene ID" value="OFLC_0000404001"/>
</dbReference>
<keyword evidence="3" id="KW-0813">Transport</keyword>
<evidence type="ECO:0000313" key="11">
    <source>
        <dbReference type="EMBL" id="VDO38682.1"/>
    </source>
</evidence>
<dbReference type="GO" id="GO:0017056">
    <property type="term" value="F:structural constituent of nuclear pore"/>
    <property type="evidence" value="ECO:0007669"/>
    <property type="project" value="InterPro"/>
</dbReference>
<name>A0A183H979_9BILA</name>
<dbReference type="GO" id="GO:0051028">
    <property type="term" value="P:mRNA transport"/>
    <property type="evidence" value="ECO:0007669"/>
    <property type="project" value="UniProtKB-KW"/>
</dbReference>
<dbReference type="STRING" id="387005.A0A183H979"/>
<dbReference type="SUPFAM" id="SSF82215">
    <property type="entry name" value="C-terminal autoproteolytic domain of nucleoporin nup98"/>
    <property type="match status" value="1"/>
</dbReference>
<dbReference type="GO" id="GO:0000973">
    <property type="term" value="P:post-transcriptional tethering of RNA polymerase II gene DNA at nuclear periphery"/>
    <property type="evidence" value="ECO:0007669"/>
    <property type="project" value="TreeGrafter"/>
</dbReference>
<protein>
    <submittedName>
        <fullName evidence="13">Peptidase S59 domain-containing protein</fullName>
    </submittedName>
</protein>
<proteinExistence type="inferred from homology"/>
<evidence type="ECO:0000259" key="10">
    <source>
        <dbReference type="PROSITE" id="PS51434"/>
    </source>
</evidence>
<feature type="region of interest" description="Disordered" evidence="9">
    <location>
        <begin position="174"/>
        <end position="195"/>
    </location>
</feature>
<dbReference type="GO" id="GO:0044614">
    <property type="term" value="C:nuclear pore cytoplasmic filaments"/>
    <property type="evidence" value="ECO:0007669"/>
    <property type="project" value="TreeGrafter"/>
</dbReference>
<keyword evidence="5" id="KW-0653">Protein transport</keyword>
<comment type="subcellular location">
    <subcellularLocation>
        <location evidence="1">Nucleus</location>
        <location evidence="1">Nuclear pore complex</location>
    </subcellularLocation>
</comment>
<organism evidence="13">
    <name type="scientific">Onchocerca flexuosa</name>
    <dbReference type="NCBI Taxonomy" id="387005"/>
    <lineage>
        <taxon>Eukaryota</taxon>
        <taxon>Metazoa</taxon>
        <taxon>Ecdysozoa</taxon>
        <taxon>Nematoda</taxon>
        <taxon>Chromadorea</taxon>
        <taxon>Rhabditida</taxon>
        <taxon>Spirurina</taxon>
        <taxon>Spiruromorpha</taxon>
        <taxon>Filarioidea</taxon>
        <taxon>Onchocercidae</taxon>
        <taxon>Onchocerca</taxon>
    </lineage>
</organism>
<dbReference type="InterPro" id="IPR007230">
    <property type="entry name" value="Nup98_auto-Pept-S59_dom"/>
</dbReference>
<gene>
    <name evidence="11" type="ORF">OFLC_LOCUS4041</name>
</gene>
<evidence type="ECO:0000256" key="9">
    <source>
        <dbReference type="SAM" id="MobiDB-lite"/>
    </source>
</evidence>
<dbReference type="InterPro" id="IPR036903">
    <property type="entry name" value="Nup98_auto-Pept-S59_dom_sf"/>
</dbReference>